<dbReference type="InterPro" id="IPR000048">
    <property type="entry name" value="IQ_motif_EF-hand-BS"/>
</dbReference>
<comment type="caution">
    <text evidence="7">The sequence shown here is derived from an EMBL/GenBank/DDBJ whole genome shotgun (WGS) entry which is preliminary data.</text>
</comment>
<dbReference type="Pfam" id="PF00612">
    <property type="entry name" value="IQ"/>
    <property type="match status" value="2"/>
</dbReference>
<gene>
    <name evidence="7" type="ORF">CTI12_AA126200</name>
</gene>
<evidence type="ECO:0000256" key="3">
    <source>
        <dbReference type="ARBA" id="ARBA00024378"/>
    </source>
</evidence>
<feature type="region of interest" description="Disordered" evidence="4">
    <location>
        <begin position="247"/>
        <end position="327"/>
    </location>
</feature>
<dbReference type="GO" id="GO:0005516">
    <property type="term" value="F:calmodulin binding"/>
    <property type="evidence" value="ECO:0007669"/>
    <property type="project" value="UniProtKB-KW"/>
</dbReference>
<keyword evidence="5" id="KW-0472">Membrane</keyword>
<keyword evidence="1" id="KW-0112">Calmodulin-binding</keyword>
<proteinExistence type="inferred from homology"/>
<feature type="compositionally biased region" description="Basic and acidic residues" evidence="4">
    <location>
        <begin position="409"/>
        <end position="424"/>
    </location>
</feature>
<keyword evidence="5" id="KW-0812">Transmembrane</keyword>
<dbReference type="SMART" id="SM00015">
    <property type="entry name" value="IQ"/>
    <property type="match status" value="2"/>
</dbReference>
<evidence type="ECO:0000313" key="7">
    <source>
        <dbReference type="EMBL" id="PWA87708.1"/>
    </source>
</evidence>
<comment type="subunit">
    <text evidence="3">Binds to multiple calmodulin (CaM) in the presence of Ca(2+) and CaM-like proteins.</text>
</comment>
<feature type="compositionally biased region" description="Pro residues" evidence="4">
    <location>
        <begin position="398"/>
        <end position="407"/>
    </location>
</feature>
<evidence type="ECO:0000313" key="8">
    <source>
        <dbReference type="Proteomes" id="UP000245207"/>
    </source>
</evidence>
<evidence type="ECO:0000256" key="5">
    <source>
        <dbReference type="SAM" id="Phobius"/>
    </source>
</evidence>
<feature type="compositionally biased region" description="Polar residues" evidence="4">
    <location>
        <begin position="311"/>
        <end position="320"/>
    </location>
</feature>
<keyword evidence="8" id="KW-1185">Reference proteome</keyword>
<dbReference type="PROSITE" id="PS50096">
    <property type="entry name" value="IQ"/>
    <property type="match status" value="2"/>
</dbReference>
<organism evidence="7 8">
    <name type="scientific">Artemisia annua</name>
    <name type="common">Sweet wormwood</name>
    <dbReference type="NCBI Taxonomy" id="35608"/>
    <lineage>
        <taxon>Eukaryota</taxon>
        <taxon>Viridiplantae</taxon>
        <taxon>Streptophyta</taxon>
        <taxon>Embryophyta</taxon>
        <taxon>Tracheophyta</taxon>
        <taxon>Spermatophyta</taxon>
        <taxon>Magnoliopsida</taxon>
        <taxon>eudicotyledons</taxon>
        <taxon>Gunneridae</taxon>
        <taxon>Pentapetalae</taxon>
        <taxon>asterids</taxon>
        <taxon>campanulids</taxon>
        <taxon>Asterales</taxon>
        <taxon>Asteraceae</taxon>
        <taxon>Asteroideae</taxon>
        <taxon>Anthemideae</taxon>
        <taxon>Artemisiinae</taxon>
        <taxon>Artemisia</taxon>
    </lineage>
</organism>
<protein>
    <recommendedName>
        <fullName evidence="6">DUF4005 domain-containing protein</fullName>
    </recommendedName>
</protein>
<sequence>MGKSPGKWIKTVLFGKKSSKSNLSKDATIVKKTSVTAKAASKDFDNDSMVISSPVPPVLHQAGGERTELEKTPSDNLTSDTIEVVRTAMGLNTPNEDEAIRLEQAATIAQAAFRGYMARRAFLALKGIIRLQAQVRGHLVRRQAVVTLSCMRAIVEFQALARGRRVRLSGDGCHVLRKHTPGELVDKKRADLLETSLRSEKLSKSAFGTKLVASSHTTMPLNIQYDPVEPNSVRKWLERWSSSRFWEPLPQPKKKPDAKPKRKQTKLKPEETESVRPKRSVRRVPAANLETNHSNSSENDKLKLTSRRVSSHQAESVQEQSHNELEKVKRSLRKISVSTSVAAEKSEIATEKSPVSLGKASSSPNPDASEHSTVQLFEKVNDLDEVISKQPEPEPEPEPVQPVPVPPLEEDKSLDVSQNDHDSVELPSVATDAKVDTESPMNVEINGKEHYSSKENQKTRRRKSFPAKQELPESVLQNTPTLPSYMAATESAKAKLRAQAAARAAEDGAENGFMRRHSLPSSTGKLSLQSPRAHRPLQASVKGWTKSKISARDGKHIYYISIFFILYILLFSYALFLYGPQLGQVG</sequence>
<dbReference type="AlphaFoldDB" id="A0A2U1PPK3"/>
<feature type="region of interest" description="Disordered" evidence="4">
    <location>
        <begin position="339"/>
        <end position="472"/>
    </location>
</feature>
<evidence type="ECO:0000259" key="6">
    <source>
        <dbReference type="Pfam" id="PF13178"/>
    </source>
</evidence>
<name>A0A2U1PPK3_ARTAN</name>
<feature type="compositionally biased region" description="Basic and acidic residues" evidence="4">
    <location>
        <begin position="267"/>
        <end position="276"/>
    </location>
</feature>
<feature type="region of interest" description="Disordered" evidence="4">
    <location>
        <begin position="507"/>
        <end position="532"/>
    </location>
</feature>
<dbReference type="Gene3D" id="1.20.5.190">
    <property type="match status" value="1"/>
</dbReference>
<evidence type="ECO:0000256" key="2">
    <source>
        <dbReference type="ARBA" id="ARBA00024341"/>
    </source>
</evidence>
<keyword evidence="5" id="KW-1133">Transmembrane helix</keyword>
<dbReference type="OrthoDB" id="1101566at2759"/>
<reference evidence="7 8" key="1">
    <citation type="journal article" date="2018" name="Mol. Plant">
        <title>The genome of Artemisia annua provides insight into the evolution of Asteraceae family and artemisinin biosynthesis.</title>
        <authorList>
            <person name="Shen Q."/>
            <person name="Zhang L."/>
            <person name="Liao Z."/>
            <person name="Wang S."/>
            <person name="Yan T."/>
            <person name="Shi P."/>
            <person name="Liu M."/>
            <person name="Fu X."/>
            <person name="Pan Q."/>
            <person name="Wang Y."/>
            <person name="Lv Z."/>
            <person name="Lu X."/>
            <person name="Zhang F."/>
            <person name="Jiang W."/>
            <person name="Ma Y."/>
            <person name="Chen M."/>
            <person name="Hao X."/>
            <person name="Li L."/>
            <person name="Tang Y."/>
            <person name="Lv G."/>
            <person name="Zhou Y."/>
            <person name="Sun X."/>
            <person name="Brodelius P.E."/>
            <person name="Rose J.K.C."/>
            <person name="Tang K."/>
        </authorList>
    </citation>
    <scope>NUCLEOTIDE SEQUENCE [LARGE SCALE GENOMIC DNA]</scope>
    <source>
        <strain evidence="8">cv. Huhao1</strain>
        <tissue evidence="7">Leaf</tissue>
    </source>
</reference>
<dbReference type="PANTHER" id="PTHR32295">
    <property type="entry name" value="IQ-DOMAIN 5-RELATED"/>
    <property type="match status" value="1"/>
</dbReference>
<accession>A0A2U1PPK3</accession>
<feature type="domain" description="DUF4005" evidence="6">
    <location>
        <begin position="471"/>
        <end position="538"/>
    </location>
</feature>
<evidence type="ECO:0000256" key="1">
    <source>
        <dbReference type="ARBA" id="ARBA00022860"/>
    </source>
</evidence>
<evidence type="ECO:0000256" key="4">
    <source>
        <dbReference type="SAM" id="MobiDB-lite"/>
    </source>
</evidence>
<dbReference type="EMBL" id="PKPP01000885">
    <property type="protein sequence ID" value="PWA87708.1"/>
    <property type="molecule type" value="Genomic_DNA"/>
</dbReference>
<dbReference type="STRING" id="35608.A0A2U1PPK3"/>
<feature type="compositionally biased region" description="Polar residues" evidence="4">
    <location>
        <begin position="519"/>
        <end position="530"/>
    </location>
</feature>
<feature type="compositionally biased region" description="Polar residues" evidence="4">
    <location>
        <begin position="359"/>
        <end position="375"/>
    </location>
</feature>
<feature type="transmembrane region" description="Helical" evidence="5">
    <location>
        <begin position="557"/>
        <end position="578"/>
    </location>
</feature>
<dbReference type="Pfam" id="PF13178">
    <property type="entry name" value="DUF4005"/>
    <property type="match status" value="1"/>
</dbReference>
<dbReference type="CDD" id="cd23767">
    <property type="entry name" value="IQCD"/>
    <property type="match status" value="1"/>
</dbReference>
<comment type="similarity">
    <text evidence="2">Belongs to the IQD family.</text>
</comment>
<feature type="compositionally biased region" description="Basic and acidic residues" evidence="4">
    <location>
        <begin position="446"/>
        <end position="458"/>
    </location>
</feature>
<dbReference type="Proteomes" id="UP000245207">
    <property type="component" value="Unassembled WGS sequence"/>
</dbReference>
<dbReference type="InterPro" id="IPR025064">
    <property type="entry name" value="DUF4005"/>
</dbReference>
<dbReference type="PANTHER" id="PTHR32295:SF222">
    <property type="entry name" value="IQ MOTIF, EF-HAND BINDING SITE-RELATED"/>
    <property type="match status" value="1"/>
</dbReference>